<evidence type="ECO:0000313" key="2">
    <source>
        <dbReference type="EMBL" id="KAG0322041.1"/>
    </source>
</evidence>
<reference evidence="2" key="1">
    <citation type="journal article" date="2020" name="Fungal Divers.">
        <title>Resolving the Mortierellaceae phylogeny through synthesis of multi-gene phylogenetics and phylogenomics.</title>
        <authorList>
            <person name="Vandepol N."/>
            <person name="Liber J."/>
            <person name="Desiro A."/>
            <person name="Na H."/>
            <person name="Kennedy M."/>
            <person name="Barry K."/>
            <person name="Grigoriev I.V."/>
            <person name="Miller A.N."/>
            <person name="O'Donnell K."/>
            <person name="Stajich J.E."/>
            <person name="Bonito G."/>
        </authorList>
    </citation>
    <scope>NUCLEOTIDE SEQUENCE</scope>
    <source>
        <strain evidence="2">REB-010B</strain>
    </source>
</reference>
<keyword evidence="3" id="KW-1185">Reference proteome</keyword>
<keyword evidence="1" id="KW-0732">Signal</keyword>
<dbReference type="EMBL" id="JAAAIP010000222">
    <property type="protein sequence ID" value="KAG0322041.1"/>
    <property type="molecule type" value="Genomic_DNA"/>
</dbReference>
<dbReference type="Proteomes" id="UP000738325">
    <property type="component" value="Unassembled WGS sequence"/>
</dbReference>
<dbReference type="AlphaFoldDB" id="A0A9P6RMN2"/>
<feature type="signal peptide" evidence="1">
    <location>
        <begin position="1"/>
        <end position="26"/>
    </location>
</feature>
<proteinExistence type="predicted"/>
<protein>
    <submittedName>
        <fullName evidence="2">Uncharacterized protein</fullName>
    </submittedName>
</protein>
<feature type="chain" id="PRO_5040434775" evidence="1">
    <location>
        <begin position="27"/>
        <end position="534"/>
    </location>
</feature>
<evidence type="ECO:0000313" key="3">
    <source>
        <dbReference type="Proteomes" id="UP000738325"/>
    </source>
</evidence>
<evidence type="ECO:0000256" key="1">
    <source>
        <dbReference type="SAM" id="SignalP"/>
    </source>
</evidence>
<comment type="caution">
    <text evidence="2">The sequence shown here is derived from an EMBL/GenBank/DDBJ whole genome shotgun (WGS) entry which is preliminary data.</text>
</comment>
<sequence length="534" mass="56769">MTIPRAGTVLCLLAACLAVLQQPVLAAEPVAIQQGLPMKTIPVHLMPRSYAARKRALLKFQPKDSADLRFIDANEKYAPLGACHHVDMTVELKADDGNTTIQSLNPFGFQSAVKSISCTPASGSNPSQLNIDLNPEFADQARRWNISPTQAFAVLIPHDFVDLKNKACYDDLDPTSKEWTQTHPMETVVKQVMDPKFLDNANNSTLTLTVVKTDIWSQMNRAQAVRIYHKPIDEITPKIFGKRSDGDQQGPMWDFEHDLSEASKNIANNDNVSVDVGASTVKGYAQADMGWKQDCTKDSCTTSSVASAKISGMTQVNHNCQVGVKAPAGGSDNTSPVVDIDVTTPGFPISPSISLVGFSVPGVFDIGASVNIGAQVSLKVLVSASQDLLLNTGNDASCPWVVDWNGKLTDIPTIQFGTCTFPDTAKVELAPTDNASRQTSKVDVGVTISPSIGLGLSLVGVVTALSASISAPITVGIHTNWDTQATDVCSADNVALSADMSASLQLNGAFFGFSKSIPVATSPVLTSPSTCIPH</sequence>
<name>A0A9P6RMN2_9FUNG</name>
<dbReference type="OrthoDB" id="2323998at2759"/>
<accession>A0A9P6RMN2</accession>
<dbReference type="PROSITE" id="PS51257">
    <property type="entry name" value="PROKAR_LIPOPROTEIN"/>
    <property type="match status" value="1"/>
</dbReference>
<organism evidence="2 3">
    <name type="scientific">Dissophora globulifera</name>
    <dbReference type="NCBI Taxonomy" id="979702"/>
    <lineage>
        <taxon>Eukaryota</taxon>
        <taxon>Fungi</taxon>
        <taxon>Fungi incertae sedis</taxon>
        <taxon>Mucoromycota</taxon>
        <taxon>Mortierellomycotina</taxon>
        <taxon>Mortierellomycetes</taxon>
        <taxon>Mortierellales</taxon>
        <taxon>Mortierellaceae</taxon>
        <taxon>Dissophora</taxon>
    </lineage>
</organism>
<gene>
    <name evidence="2" type="ORF">BGZ99_003540</name>
</gene>